<dbReference type="Pfam" id="PF12833">
    <property type="entry name" value="HTH_18"/>
    <property type="match status" value="1"/>
</dbReference>
<protein>
    <submittedName>
        <fullName evidence="5">AraC family transcriptional regulator</fullName>
    </submittedName>
</protein>
<dbReference type="Gene3D" id="1.10.10.60">
    <property type="entry name" value="Homeodomain-like"/>
    <property type="match status" value="1"/>
</dbReference>
<dbReference type="RefSeq" id="WP_106666017.1">
    <property type="nucleotide sequence ID" value="NZ_PGGM01000011.1"/>
</dbReference>
<dbReference type="PANTHER" id="PTHR46796">
    <property type="entry name" value="HTH-TYPE TRANSCRIPTIONAL ACTIVATOR RHAS-RELATED"/>
    <property type="match status" value="1"/>
</dbReference>
<evidence type="ECO:0000259" key="4">
    <source>
        <dbReference type="PROSITE" id="PS01124"/>
    </source>
</evidence>
<dbReference type="PANTHER" id="PTHR46796:SF14">
    <property type="entry name" value="TRANSCRIPTIONAL REGULATORY PROTEIN"/>
    <property type="match status" value="1"/>
</dbReference>
<evidence type="ECO:0000313" key="5">
    <source>
        <dbReference type="EMBL" id="PSH61843.1"/>
    </source>
</evidence>
<dbReference type="GO" id="GO:0003700">
    <property type="term" value="F:DNA-binding transcription factor activity"/>
    <property type="evidence" value="ECO:0007669"/>
    <property type="project" value="InterPro"/>
</dbReference>
<reference evidence="6" key="1">
    <citation type="submission" date="2017-11" db="EMBL/GenBank/DDBJ databases">
        <authorList>
            <person name="Kuznetsova I."/>
            <person name="Sazanova A."/>
            <person name="Chirak E."/>
            <person name="Safronova V."/>
            <person name="Willems A."/>
        </authorList>
    </citation>
    <scope>NUCLEOTIDE SEQUENCE [LARGE SCALE GENOMIC DNA]</scope>
    <source>
        <strain evidence="6">CCBAU 03422</strain>
    </source>
</reference>
<evidence type="ECO:0000256" key="3">
    <source>
        <dbReference type="ARBA" id="ARBA00023163"/>
    </source>
</evidence>
<evidence type="ECO:0000256" key="1">
    <source>
        <dbReference type="ARBA" id="ARBA00023015"/>
    </source>
</evidence>
<dbReference type="EMBL" id="PGGM01000011">
    <property type="protein sequence ID" value="PSH61843.1"/>
    <property type="molecule type" value="Genomic_DNA"/>
</dbReference>
<dbReference type="InterPro" id="IPR009057">
    <property type="entry name" value="Homeodomain-like_sf"/>
</dbReference>
<organism evidence="5 6">
    <name type="scientific">Phyllobacterium sophorae</name>
    <dbReference type="NCBI Taxonomy" id="1520277"/>
    <lineage>
        <taxon>Bacteria</taxon>
        <taxon>Pseudomonadati</taxon>
        <taxon>Pseudomonadota</taxon>
        <taxon>Alphaproteobacteria</taxon>
        <taxon>Hyphomicrobiales</taxon>
        <taxon>Phyllobacteriaceae</taxon>
        <taxon>Phyllobacterium</taxon>
    </lineage>
</organism>
<dbReference type="PROSITE" id="PS01124">
    <property type="entry name" value="HTH_ARAC_FAMILY_2"/>
    <property type="match status" value="1"/>
</dbReference>
<dbReference type="SMART" id="SM00342">
    <property type="entry name" value="HTH_ARAC"/>
    <property type="match status" value="1"/>
</dbReference>
<proteinExistence type="predicted"/>
<keyword evidence="6" id="KW-1185">Reference proteome</keyword>
<dbReference type="InterPro" id="IPR018060">
    <property type="entry name" value="HTH_AraC"/>
</dbReference>
<dbReference type="AlphaFoldDB" id="A0A2P7B5W1"/>
<name>A0A2P7B5W1_9HYPH</name>
<sequence length="213" mass="23537">MSVTALAIRGNSQPRLDIIKLNHAASSEVSELLLSAMTCIENDEAIALDFVKKASRLLRPHYVISDAGVTRDPTIAIGGLAPWQINRLKTYIAERISSQISLHELARLVKLSTSYFSSAFKASIGLSPHNYIVAQRVEFAKHLMLNTDAPLCEIALDCGLADQAHLSRVFRRLTGATPSAWRRFVKQPAAIIPTNNVEHRDVTVHSIDTMRVQ</sequence>
<keyword evidence="3" id="KW-0804">Transcription</keyword>
<dbReference type="GO" id="GO:0043565">
    <property type="term" value="F:sequence-specific DNA binding"/>
    <property type="evidence" value="ECO:0007669"/>
    <property type="project" value="InterPro"/>
</dbReference>
<evidence type="ECO:0000313" key="6">
    <source>
        <dbReference type="Proteomes" id="UP000241764"/>
    </source>
</evidence>
<keyword evidence="2" id="KW-0238">DNA-binding</keyword>
<keyword evidence="1" id="KW-0805">Transcription regulation</keyword>
<gene>
    <name evidence="5" type="ORF">CU103_21185</name>
</gene>
<dbReference type="Proteomes" id="UP000241764">
    <property type="component" value="Unassembled WGS sequence"/>
</dbReference>
<accession>A0A2P7B5W1</accession>
<dbReference type="InterPro" id="IPR018062">
    <property type="entry name" value="HTH_AraC-typ_CS"/>
</dbReference>
<evidence type="ECO:0000256" key="2">
    <source>
        <dbReference type="ARBA" id="ARBA00023125"/>
    </source>
</evidence>
<comment type="caution">
    <text evidence="5">The sequence shown here is derived from an EMBL/GenBank/DDBJ whole genome shotgun (WGS) entry which is preliminary data.</text>
</comment>
<feature type="domain" description="HTH araC/xylS-type" evidence="4">
    <location>
        <begin position="86"/>
        <end position="184"/>
    </location>
</feature>
<dbReference type="PROSITE" id="PS00041">
    <property type="entry name" value="HTH_ARAC_FAMILY_1"/>
    <property type="match status" value="1"/>
</dbReference>
<dbReference type="OrthoDB" id="9806208at2"/>
<dbReference type="InterPro" id="IPR050204">
    <property type="entry name" value="AraC_XylS_family_regulators"/>
</dbReference>
<dbReference type="SUPFAM" id="SSF46689">
    <property type="entry name" value="Homeodomain-like"/>
    <property type="match status" value="2"/>
</dbReference>